<gene>
    <name evidence="1" type="ORF">PLANPX_4937</name>
</gene>
<dbReference type="EMBL" id="AP021861">
    <property type="protein sequence ID" value="BBO35325.1"/>
    <property type="molecule type" value="Genomic_DNA"/>
</dbReference>
<protein>
    <submittedName>
        <fullName evidence="1">Uncharacterized protein</fullName>
    </submittedName>
</protein>
<proteinExistence type="predicted"/>
<sequence>MRHYWGGDFIGQPAAFSGDSGQICRNEALRSRRRLFEPEVGSWCANQAAKTSGCVVFE</sequence>
<accession>A0A5K7XG00</accession>
<organism evidence="1 2">
    <name type="scientific">Lacipirellula parvula</name>
    <dbReference type="NCBI Taxonomy" id="2650471"/>
    <lineage>
        <taxon>Bacteria</taxon>
        <taxon>Pseudomonadati</taxon>
        <taxon>Planctomycetota</taxon>
        <taxon>Planctomycetia</taxon>
        <taxon>Pirellulales</taxon>
        <taxon>Lacipirellulaceae</taxon>
        <taxon>Lacipirellula</taxon>
    </lineage>
</organism>
<evidence type="ECO:0000313" key="2">
    <source>
        <dbReference type="Proteomes" id="UP000326837"/>
    </source>
</evidence>
<dbReference type="KEGG" id="lpav:PLANPX_4937"/>
<name>A0A5K7XG00_9BACT</name>
<dbReference type="Proteomes" id="UP000326837">
    <property type="component" value="Chromosome"/>
</dbReference>
<dbReference type="AlphaFoldDB" id="A0A5K7XG00"/>
<evidence type="ECO:0000313" key="1">
    <source>
        <dbReference type="EMBL" id="BBO35325.1"/>
    </source>
</evidence>
<reference evidence="2" key="1">
    <citation type="submission" date="2019-10" db="EMBL/GenBank/DDBJ databases">
        <title>Lacipirellula parvula gen. nov., sp. nov., representing a lineage of planctomycetes widespread in freshwater anoxic habitats, and description of the family Lacipirellulaceae.</title>
        <authorList>
            <person name="Dedysh S.N."/>
            <person name="Kulichevskaya I.S."/>
            <person name="Beletsky A.V."/>
            <person name="Rakitin A.L."/>
            <person name="Mardanov A.V."/>
            <person name="Ivanova A.A."/>
            <person name="Saltykova V.X."/>
            <person name="Rijpstra W.I.C."/>
            <person name="Sinninghe Damste J.S."/>
            <person name="Ravin N.V."/>
        </authorList>
    </citation>
    <scope>NUCLEOTIDE SEQUENCE [LARGE SCALE GENOMIC DNA]</scope>
    <source>
        <strain evidence="2">PX69</strain>
    </source>
</reference>
<keyword evidence="2" id="KW-1185">Reference proteome</keyword>